<accession>A0A6A6TZ61</accession>
<evidence type="ECO:0008006" key="3">
    <source>
        <dbReference type="Google" id="ProtNLM"/>
    </source>
</evidence>
<evidence type="ECO:0000313" key="1">
    <source>
        <dbReference type="EMBL" id="KAF2664293.1"/>
    </source>
</evidence>
<proteinExistence type="predicted"/>
<dbReference type="EMBL" id="MU004243">
    <property type="protein sequence ID" value="KAF2664293.1"/>
    <property type="molecule type" value="Genomic_DNA"/>
</dbReference>
<reference evidence="1" key="1">
    <citation type="journal article" date="2020" name="Stud. Mycol.">
        <title>101 Dothideomycetes genomes: a test case for predicting lifestyles and emergence of pathogens.</title>
        <authorList>
            <person name="Haridas S."/>
            <person name="Albert R."/>
            <person name="Binder M."/>
            <person name="Bloem J."/>
            <person name="Labutti K."/>
            <person name="Salamov A."/>
            <person name="Andreopoulos B."/>
            <person name="Baker S."/>
            <person name="Barry K."/>
            <person name="Bills G."/>
            <person name="Bluhm B."/>
            <person name="Cannon C."/>
            <person name="Castanera R."/>
            <person name="Culley D."/>
            <person name="Daum C."/>
            <person name="Ezra D."/>
            <person name="Gonzalez J."/>
            <person name="Henrissat B."/>
            <person name="Kuo A."/>
            <person name="Liang C."/>
            <person name="Lipzen A."/>
            <person name="Lutzoni F."/>
            <person name="Magnuson J."/>
            <person name="Mondo S."/>
            <person name="Nolan M."/>
            <person name="Ohm R."/>
            <person name="Pangilinan J."/>
            <person name="Park H.-J."/>
            <person name="Ramirez L."/>
            <person name="Alfaro M."/>
            <person name="Sun H."/>
            <person name="Tritt A."/>
            <person name="Yoshinaga Y."/>
            <person name="Zwiers L.-H."/>
            <person name="Turgeon B."/>
            <person name="Goodwin S."/>
            <person name="Spatafora J."/>
            <person name="Crous P."/>
            <person name="Grigoriev I."/>
        </authorList>
    </citation>
    <scope>NUCLEOTIDE SEQUENCE</scope>
    <source>
        <strain evidence="1">CBS 115976</strain>
    </source>
</reference>
<name>A0A6A6TZ61_9PEZI</name>
<dbReference type="OrthoDB" id="74460at2759"/>
<dbReference type="Pfam" id="PF12044">
    <property type="entry name" value="Metallopep"/>
    <property type="match status" value="1"/>
</dbReference>
<dbReference type="PANTHER" id="PTHR21054:SF2">
    <property type="entry name" value="MIP04191P"/>
    <property type="match status" value="1"/>
</dbReference>
<sequence length="779" mass="85923">MKLSLYRNSAEAKQAELKLDNVEHDETIYQRCLLLVGHIENVQAIANDSVENFIAIKTTSTSGEELFPSQSYPLACNHFKALVFLSPGCNEFTLSLGSTADSPDSSAFKVLDLVVRLNYIPLLQTPPLHLAIMVAKDSPLIIDCPPSKAGGLSTTHSDFQAAIAKFRMTAYMWQALTAEDMRLKGLGRRSFRFDEEWALDTVSREFLSAAADGRLSHDDSTSSAMRSTAKVNVVRSDKTTKELRDPNVAQQNPHARNDQALHQYFTAALQNQGGAFDPEAHPIVAGLILDSHYSVDQDLLLAHAALGAHNAQGISLGMMGSHLTYSWPRFLEEVAGCLTDGRAPGSMVCNDAGECTSMWEACSVGQGAFLHEVGHAFGFPHREGIMERGYPVHWPRNFLPFTQYCTSRKTPGLEVVNNDTDNTARWNLLDALSFKHQSHFRLPGDPLLSRKDREALPSLIIDAENSESPRFTVSCGSLGIARIQFGDADEQAPTVTNPAESVSFSLAELEARFDRTENLKMHILGMNGKEKTIKDVWKQFSSVSYIRIPGTNVTISKKSVSCEKAEVDNIQKWEWAVLLKDKKKNGETVFAKSIDCRVGIILDGATVTYSDGTVVPCGPRWNRHGHDHHFGGHASESHSIDANTKITKVEITSQGHELLGMRMHASDGSSWGELNQNRGWGDDVQVHALEGGPDEEIIGFYGSSEYSSGFQGIIEFGILTLPNGTGEEVMEKCYKMKELKNTDGNVGPRPNTYKRQKVVGGYVESSYRGDESETEDWDE</sequence>
<dbReference type="Proteomes" id="UP000799302">
    <property type="component" value="Unassembled WGS sequence"/>
</dbReference>
<keyword evidence="2" id="KW-1185">Reference proteome</keyword>
<organism evidence="1 2">
    <name type="scientific">Microthyrium microscopicum</name>
    <dbReference type="NCBI Taxonomy" id="703497"/>
    <lineage>
        <taxon>Eukaryota</taxon>
        <taxon>Fungi</taxon>
        <taxon>Dikarya</taxon>
        <taxon>Ascomycota</taxon>
        <taxon>Pezizomycotina</taxon>
        <taxon>Dothideomycetes</taxon>
        <taxon>Dothideomycetes incertae sedis</taxon>
        <taxon>Microthyriales</taxon>
        <taxon>Microthyriaceae</taxon>
        <taxon>Microthyrium</taxon>
    </lineage>
</organism>
<evidence type="ECO:0000313" key="2">
    <source>
        <dbReference type="Proteomes" id="UP000799302"/>
    </source>
</evidence>
<dbReference type="AlphaFoldDB" id="A0A6A6TZ61"/>
<dbReference type="SUPFAM" id="SSF55486">
    <property type="entry name" value="Metalloproteases ('zincins'), catalytic domain"/>
    <property type="match status" value="1"/>
</dbReference>
<dbReference type="PANTHER" id="PTHR21054">
    <property type="entry name" value="ZINC METALLOPROTEINASE-RELATED"/>
    <property type="match status" value="1"/>
</dbReference>
<dbReference type="GO" id="GO:0005737">
    <property type="term" value="C:cytoplasm"/>
    <property type="evidence" value="ECO:0007669"/>
    <property type="project" value="TreeGrafter"/>
</dbReference>
<dbReference type="InterPro" id="IPR021917">
    <property type="entry name" value="Unchr_Zn-peptidase-like"/>
</dbReference>
<gene>
    <name evidence="1" type="ORF">BT63DRAFT_448664</name>
</gene>
<protein>
    <recommendedName>
        <fullName evidence="3">Jacalin-type lectin domain-containing protein</fullName>
    </recommendedName>
</protein>
<dbReference type="InterPro" id="IPR053002">
    <property type="entry name" value="Metalloproteinase_M10B"/>
</dbReference>